<keyword evidence="5" id="KW-1185">Reference proteome</keyword>
<evidence type="ECO:0000259" key="3">
    <source>
        <dbReference type="Pfam" id="PF00582"/>
    </source>
</evidence>
<dbReference type="GO" id="GO:0005737">
    <property type="term" value="C:cytoplasm"/>
    <property type="evidence" value="ECO:0007669"/>
    <property type="project" value="UniProtKB-SubCell"/>
</dbReference>
<gene>
    <name evidence="4" type="primary">uspF_2</name>
    <name evidence="4" type="ORF">ROJ8625_02553</name>
</gene>
<reference evidence="4 5" key="1">
    <citation type="submission" date="2017-03" db="EMBL/GenBank/DDBJ databases">
        <authorList>
            <person name="Afonso C.L."/>
            <person name="Miller P.J."/>
            <person name="Scott M.A."/>
            <person name="Spackman E."/>
            <person name="Goraichik I."/>
            <person name="Dimitrov K.M."/>
            <person name="Suarez D.L."/>
            <person name="Swayne D.E."/>
        </authorList>
    </citation>
    <scope>NUCLEOTIDE SEQUENCE [LARGE SCALE GENOMIC DNA]</scope>
    <source>
        <strain evidence="4 5">CECT 8625</strain>
    </source>
</reference>
<evidence type="ECO:0000256" key="1">
    <source>
        <dbReference type="ARBA" id="ARBA00008791"/>
    </source>
</evidence>
<dbReference type="Proteomes" id="UP000193570">
    <property type="component" value="Unassembled WGS sequence"/>
</dbReference>
<dbReference type="PANTHER" id="PTHR46268">
    <property type="entry name" value="STRESS RESPONSE PROTEIN NHAX"/>
    <property type="match status" value="1"/>
</dbReference>
<evidence type="ECO:0000256" key="2">
    <source>
        <dbReference type="PIRNR" id="PIRNR006276"/>
    </source>
</evidence>
<dbReference type="CDD" id="cd00293">
    <property type="entry name" value="USP-like"/>
    <property type="match status" value="1"/>
</dbReference>
<dbReference type="Gene3D" id="3.40.50.620">
    <property type="entry name" value="HUPs"/>
    <property type="match status" value="1"/>
</dbReference>
<dbReference type="SUPFAM" id="SSF52402">
    <property type="entry name" value="Adenine nucleotide alpha hydrolases-like"/>
    <property type="match status" value="1"/>
</dbReference>
<dbReference type="InterPro" id="IPR006016">
    <property type="entry name" value="UspA"/>
</dbReference>
<dbReference type="PRINTS" id="PR01438">
    <property type="entry name" value="UNVRSLSTRESS"/>
</dbReference>
<dbReference type="Pfam" id="PF00582">
    <property type="entry name" value="Usp"/>
    <property type="match status" value="1"/>
</dbReference>
<dbReference type="AlphaFoldDB" id="A0A1X6ZHT6"/>
<dbReference type="PIRSF" id="PIRSF006276">
    <property type="entry name" value="UspA"/>
    <property type="match status" value="1"/>
</dbReference>
<feature type="domain" description="UspA" evidence="3">
    <location>
        <begin position="1"/>
        <end position="142"/>
    </location>
</feature>
<evidence type="ECO:0000313" key="4">
    <source>
        <dbReference type="EMBL" id="SLN51253.1"/>
    </source>
</evidence>
<sequence>MYHKILVTVDLNDPASYELALPQAIELAKASAGELHLLTVVPDMGMPLVEGFFPAGYEEQALDAAKKKLDSLARERLPADTPHEQHIALGNITQRVIEAVEETGADLVVMASHDPDFAQNFLVGSHAGKVVRRSPVSVLVVRA</sequence>
<dbReference type="OrthoDB" id="9792500at2"/>
<evidence type="ECO:0000313" key="5">
    <source>
        <dbReference type="Proteomes" id="UP000193570"/>
    </source>
</evidence>
<comment type="similarity">
    <text evidence="1 2">Belongs to the universal stress protein A family.</text>
</comment>
<dbReference type="EMBL" id="FWFK01000004">
    <property type="protein sequence ID" value="SLN51253.1"/>
    <property type="molecule type" value="Genomic_DNA"/>
</dbReference>
<proteinExistence type="inferred from homology"/>
<dbReference type="InterPro" id="IPR006015">
    <property type="entry name" value="Universal_stress_UspA"/>
</dbReference>
<comment type="subcellular location">
    <subcellularLocation>
        <location evidence="2">Cytoplasm</location>
    </subcellularLocation>
</comment>
<protein>
    <recommendedName>
        <fullName evidence="2">Universal stress protein</fullName>
    </recommendedName>
</protein>
<organism evidence="4 5">
    <name type="scientific">Roseivivax jejudonensis</name>
    <dbReference type="NCBI Taxonomy" id="1529041"/>
    <lineage>
        <taxon>Bacteria</taxon>
        <taxon>Pseudomonadati</taxon>
        <taxon>Pseudomonadota</taxon>
        <taxon>Alphaproteobacteria</taxon>
        <taxon>Rhodobacterales</taxon>
        <taxon>Roseobacteraceae</taxon>
        <taxon>Roseivivax</taxon>
    </lineage>
</organism>
<dbReference type="RefSeq" id="WP_085792233.1">
    <property type="nucleotide sequence ID" value="NZ_FWFK01000004.1"/>
</dbReference>
<dbReference type="PANTHER" id="PTHR46268:SF6">
    <property type="entry name" value="UNIVERSAL STRESS PROTEIN UP12"/>
    <property type="match status" value="1"/>
</dbReference>
<accession>A0A1X6ZHT6</accession>
<dbReference type="InterPro" id="IPR014729">
    <property type="entry name" value="Rossmann-like_a/b/a_fold"/>
</dbReference>
<keyword evidence="2" id="KW-0963">Cytoplasm</keyword>
<name>A0A1X6ZHT6_9RHOB</name>